<dbReference type="EMBL" id="LT598457">
    <property type="protein sequence ID" value="SCU94365.1"/>
    <property type="molecule type" value="Genomic_DNA"/>
</dbReference>
<accession>A0A1G4JTY8</accession>
<dbReference type="InterPro" id="IPR000626">
    <property type="entry name" value="Ubiquitin-like_dom"/>
</dbReference>
<dbReference type="SUPFAM" id="SSF54236">
    <property type="entry name" value="Ubiquitin-like"/>
    <property type="match status" value="1"/>
</dbReference>
<evidence type="ECO:0000259" key="1">
    <source>
        <dbReference type="PROSITE" id="PS50053"/>
    </source>
</evidence>
<reference evidence="3" key="1">
    <citation type="submission" date="2016-03" db="EMBL/GenBank/DDBJ databases">
        <authorList>
            <person name="Devillers H."/>
        </authorList>
    </citation>
    <scope>NUCLEOTIDE SEQUENCE [LARGE SCALE GENOMIC DNA]</scope>
</reference>
<keyword evidence="3" id="KW-1185">Reference proteome</keyword>
<name>A0A1G4JTY8_9SACH</name>
<proteinExistence type="predicted"/>
<dbReference type="STRING" id="1266660.A0A1G4JTY8"/>
<evidence type="ECO:0000313" key="3">
    <source>
        <dbReference type="Proteomes" id="UP000190274"/>
    </source>
</evidence>
<dbReference type="PROSITE" id="PS50053">
    <property type="entry name" value="UBIQUITIN_2"/>
    <property type="match status" value="1"/>
</dbReference>
<protein>
    <submittedName>
        <fullName evidence="2">LADA_0G08108g1_1</fullName>
    </submittedName>
</protein>
<gene>
    <name evidence="2" type="ORF">LADA_0G08108G</name>
</gene>
<evidence type="ECO:0000313" key="2">
    <source>
        <dbReference type="EMBL" id="SCU94365.1"/>
    </source>
</evidence>
<organism evidence="2 3">
    <name type="scientific">Lachancea dasiensis</name>
    <dbReference type="NCBI Taxonomy" id="1072105"/>
    <lineage>
        <taxon>Eukaryota</taxon>
        <taxon>Fungi</taxon>
        <taxon>Dikarya</taxon>
        <taxon>Ascomycota</taxon>
        <taxon>Saccharomycotina</taxon>
        <taxon>Saccharomycetes</taxon>
        <taxon>Saccharomycetales</taxon>
        <taxon>Saccharomycetaceae</taxon>
        <taxon>Lachancea</taxon>
    </lineage>
</organism>
<dbReference type="Gene3D" id="3.10.20.90">
    <property type="entry name" value="Phosphatidylinositol 3-kinase Catalytic Subunit, Chain A, domain 1"/>
    <property type="match status" value="1"/>
</dbReference>
<feature type="domain" description="Ubiquitin-like" evidence="1">
    <location>
        <begin position="239"/>
        <end position="303"/>
    </location>
</feature>
<dbReference type="Proteomes" id="UP000190274">
    <property type="component" value="Chromosome G"/>
</dbReference>
<dbReference type="AlphaFoldDB" id="A0A1G4JTY8"/>
<dbReference type="OrthoDB" id="4066580at2759"/>
<sequence length="784" mass="89182">MRYLANCGVSLSIWAIDPGTQQEPCNRQINLFIRAPGEASVGRLLQYVHWQASQQATCPEIDPVQKFHLTFKGTSLDLEQVVKEIEPDAVGALTLKMERVTVHTGSALNLDYTPDDDFGYTNVELQVNVLSSDKILTRTESKAKWDTTLARLKKLATNMLNEYEACNPTNICTCREHTVDDLVGFDLLGRSNPTPLNSDDSNNDLRLGDLLAIDFAPSATGSCCVMFRTQHNQLSENGVTITFISEAQLSMNKMAIDPNTTVSDVKEFICTVYGHALRLTNADVKLIYKGHLLRDTNSSGQLSKVLDYISETQGAKVHVQINQEYTEPGPGFWSELFNNSDRFSFMNRSLSENTQNTQTPDLAQQPILPTQETAQNLFTEAEFVTETGALIERTGQVFEKVVISGQESFVKTSSFEPTSTFIELNDQQIEVFPDEVAELRGVVLLSQRLISRIETSYGVKVSAQLANHVPWTLLQNNATQEPALDENVSDLADGPAEADEVGRIARIRQWTRTIMRTIYLIIRNSVFYFVIFFQVTAYVRSLYLFVGTGLILLKTIWSTSEIWEIWGELLWPGQEEKLNEGEIQQLQEIYRGGDLSRSFYSRFANSPAITEALIERLRGNNDLKLKLIRAFKMDPQDSLQIMVPKLLEECNSTQHDEVDISPLRELFDPFMHEIVEYLEDIPRLNAVNKGILAEYRRYVYQRSALPWYRSATLWLSDVYDKINNGAFIRALVQGDRRRLRGFRLLQRGIVDFLRLVTLFLLILVPRFQRQTLLEVNRLTAQYRD</sequence>
<dbReference type="InterPro" id="IPR029071">
    <property type="entry name" value="Ubiquitin-like_domsf"/>
</dbReference>